<feature type="compositionally biased region" description="Basic and acidic residues" evidence="2">
    <location>
        <begin position="1666"/>
        <end position="1677"/>
    </location>
</feature>
<feature type="signal peptide" evidence="3">
    <location>
        <begin position="1"/>
        <end position="33"/>
    </location>
</feature>
<dbReference type="Pfam" id="PF18998">
    <property type="entry name" value="Flg_new_2"/>
    <property type="match status" value="1"/>
</dbReference>
<dbReference type="Proteomes" id="UP001589619">
    <property type="component" value="Unassembled WGS sequence"/>
</dbReference>
<evidence type="ECO:0000313" key="5">
    <source>
        <dbReference type="EMBL" id="MFB9752023.1"/>
    </source>
</evidence>
<evidence type="ECO:0000259" key="4">
    <source>
        <dbReference type="PROSITE" id="PS51272"/>
    </source>
</evidence>
<dbReference type="Pfam" id="PF00149">
    <property type="entry name" value="Metallophos"/>
    <property type="match status" value="2"/>
</dbReference>
<dbReference type="Gene3D" id="2.60.40.380">
    <property type="entry name" value="Purple acid phosphatase-like, N-terminal"/>
    <property type="match status" value="1"/>
</dbReference>
<sequence>MYRAITSTTRLIAAILVVLLTVSGLASPMTAFAAAPAALPSQIAISLAGGAEAGKSAMSFNWVTDPTVNNSEIIYGTSPDLVGGVIKSATMTSPEATDIFPENRRTGFKAIHSFNVIVQDLTPETKYYYKVGNASSGYSAIASFTSPVDPDGKKPFSFVITPDTQGTSVSAFDNTAKLYDYIKANEPDAAFLLHMGDVVEDGNVSDQWQYFFDAAQNLLDTLPIMATPGNHDGASYDRDFVQYKARFNHKSLRKPSGLSSVAEGTVYSFEYGDALFISLNSFASSADNAIQWQFLADETSTTAKKWKIVYLHVPPYDPGSSHYQIDNVTGKKLTDAGVDLVFNGHEHAYARTTLKTTSTASGTGSFEKAKLGEAPTYVIGGSVYNYGYSLDPSRDTSWNDFFYDLRINKAGSGGGAIYSPGVYSKVEVTSNAIIYKAYYKATGSENPFQVIDTFTITKSGNKITQPTGGGNAPTSVTFLFDSFKQETGKYIARFNWVTPITTKTTQLYYAKKSDFESNGGKFTDVVVGTNKTVDLSSAISKANYNSAGTAYSVAPIQSHKAETAVLEPGTEYVYSVGDGETNVTSVASPASFTAPASNLDTFNFNWVTDVHAARNNNDGHNAKALNQAFDDFPNASFIVSSGDQVTYGFDTSEWDGFFESNANTFARMPLYMGTGNHEYDGAGNSWAPNNSWAPVDPALQNLLGRYNPPKNGASFYGGGDGTQRMVAGMDKMQFESSNYYFVYGDTLFLMMDYQDQNSAAQIKAQQDWMKSVVKQNPTKWRVAIIHKSLFGYRMADPVASWTNAFDEAGVDVVLAGHDHLYVRTKLYANGANIEPQTYGNGTTYLTNYSGNNDRRGPYFVSNNRDASKMAYVDVRAIGPGFANISISPTEIRVTSKGFDSNGTLVSGDTNALVTNKPRTPNLSTWTYPQVPQDVNELTITNVAVTGIAKEGQTLSAAVTPSNATASFRWERSADGTVWTAIAGETSSNYTIKAADVGMYLRTVATGTGFYNGVATSSATAKVTPLAGGGSSAIKIGTASELVAFSAGFGTTAYPIDGKYELSADIDMSDVTFSAIGGGATQTPFIGTFNGKGYTIRNLKISSSNNNTGFFAYIGAGGRVANVKLVNVDITGVNITGSIAGTSIGTIENSSVEGKVTGAGNTGGIVGLLHAGTVQNSSVTAEVYGSPVGGLIGTTNWNSSGSPLTKRDTTTGKVILNNYVNGKVAGPVGAQYVGAFVGDMGGSSGSLLQTLNGNTVINAVYGTTPGKIAGYWSGSRPIIDQNQVNYFDSNKLSTSGLPTGIPATFVGKTASDFAQKTVFEVLGWDFANVWDWDATNNVPVPRTIQIGGGEEDSFVTIIATSGSGGTISPNGYVLVERGQNQKFTFTPNQYYEIDTVKVDGVADAAAAAAGEYIFTNVTAVHTIDVTFKLSGSISGVAPSLVSTSAYYNKGDEAHIWVTVDFGRGALGIQPENWRKAVKGVKIMKDNALVLDAAGCYWFPSTGYGAPPERLEIAHDDINKLPEYGNLVPGTYDLVITFADLNSSEYTIPLLVEDRKVSALTVDGGTITVGGAAVDSPAQIKENEQVTVKAIVPNGQRFVKWTAAGLANESYTANPFTFTMPASQVALKAEFENIPNGEDHGGDSNDGNNSSGGTGNNNGTTIPNPEPSKPEPSKSDENRVTVPSEIKQTDAGTAAFATVTEKAVTDAIAFAEATSGTVEIKVEAPADAKTIELTIPRASVGAVAEGKAEALTIATPVASITFDNKVLTTIAGAAKDDVKVSVSVVDPGTLSVPAAILEMVADRPVFDFTVTSGNDKISNFDGGYATVTVPYTLKEGENTNSIVVYYLDINGNLKHVMGRFDAATSTVKMALGHFSKFVIGYNKVNFEDVASNQWYAEAVDFVTARRLFSGVSDGKFAPNIEMTRAMFAMVIANMEGADLSGYKTSEFKDVDMDAWYGKATAWAADKNIVSGVGNGRFDPDAQITREQMAVMINNYIKYKGIQLASTNRPAFTDASTVSSWAKDAVTQIQGNGIISGVGENTFAPKANADRASVATIFTNFIKASIK</sequence>
<dbReference type="Gene3D" id="2.160.20.110">
    <property type="match status" value="1"/>
</dbReference>
<evidence type="ECO:0000313" key="6">
    <source>
        <dbReference type="Proteomes" id="UP001589619"/>
    </source>
</evidence>
<dbReference type="RefSeq" id="WP_344910645.1">
    <property type="nucleotide sequence ID" value="NZ_BAAAYO010000010.1"/>
</dbReference>
<dbReference type="PROSITE" id="PS51272">
    <property type="entry name" value="SLH"/>
    <property type="match status" value="3"/>
</dbReference>
<feature type="chain" id="PRO_5046751391" evidence="3">
    <location>
        <begin position="34"/>
        <end position="2064"/>
    </location>
</feature>
<feature type="domain" description="SLH" evidence="4">
    <location>
        <begin position="1941"/>
        <end position="2004"/>
    </location>
</feature>
<dbReference type="Gene3D" id="3.60.21.10">
    <property type="match status" value="2"/>
</dbReference>
<dbReference type="PANTHER" id="PTHR22953">
    <property type="entry name" value="ACID PHOSPHATASE RELATED"/>
    <property type="match status" value="1"/>
</dbReference>
<keyword evidence="1 3" id="KW-0732">Signal</keyword>
<dbReference type="InterPro" id="IPR015914">
    <property type="entry name" value="PAPs_N"/>
</dbReference>
<dbReference type="Pfam" id="PF16656">
    <property type="entry name" value="Pur_ac_phosph_N"/>
    <property type="match status" value="1"/>
</dbReference>
<dbReference type="InterPro" id="IPR039331">
    <property type="entry name" value="PAPs-like"/>
</dbReference>
<dbReference type="EMBL" id="JBHMAG010000009">
    <property type="protein sequence ID" value="MFB9752023.1"/>
    <property type="molecule type" value="Genomic_DNA"/>
</dbReference>
<dbReference type="InterPro" id="IPR044060">
    <property type="entry name" value="Bacterial_rp_domain"/>
</dbReference>
<organism evidence="5 6">
    <name type="scientific">Paenibacillus hodogayensis</name>
    <dbReference type="NCBI Taxonomy" id="279208"/>
    <lineage>
        <taxon>Bacteria</taxon>
        <taxon>Bacillati</taxon>
        <taxon>Bacillota</taxon>
        <taxon>Bacilli</taxon>
        <taxon>Bacillales</taxon>
        <taxon>Paenibacillaceae</taxon>
        <taxon>Paenibacillus</taxon>
    </lineage>
</organism>
<dbReference type="InterPro" id="IPR004843">
    <property type="entry name" value="Calcineurin-like_PHP"/>
</dbReference>
<dbReference type="PANTHER" id="PTHR22953:SF153">
    <property type="entry name" value="PURPLE ACID PHOSPHATASE"/>
    <property type="match status" value="1"/>
</dbReference>
<dbReference type="InterPro" id="IPR029052">
    <property type="entry name" value="Metallo-depent_PP-like"/>
</dbReference>
<evidence type="ECO:0000256" key="1">
    <source>
        <dbReference type="ARBA" id="ARBA00022729"/>
    </source>
</evidence>
<feature type="domain" description="SLH" evidence="4">
    <location>
        <begin position="1880"/>
        <end position="1938"/>
    </location>
</feature>
<gene>
    <name evidence="5" type="ORF">ACFFNY_10695</name>
</gene>
<keyword evidence="6" id="KW-1185">Reference proteome</keyword>
<reference evidence="5 6" key="1">
    <citation type="submission" date="2024-09" db="EMBL/GenBank/DDBJ databases">
        <authorList>
            <person name="Sun Q."/>
            <person name="Mori K."/>
        </authorList>
    </citation>
    <scope>NUCLEOTIDE SEQUENCE [LARGE SCALE GENOMIC DNA]</scope>
    <source>
        <strain evidence="5 6">JCM 12520</strain>
    </source>
</reference>
<comment type="caution">
    <text evidence="5">The sequence shown here is derived from an EMBL/GenBank/DDBJ whole genome shotgun (WGS) entry which is preliminary data.</text>
</comment>
<dbReference type="InterPro" id="IPR001119">
    <property type="entry name" value="SLH_dom"/>
</dbReference>
<name>A0ABV5VUU3_9BACL</name>
<dbReference type="SUPFAM" id="SSF49363">
    <property type="entry name" value="Purple acid phosphatase, N-terminal domain"/>
    <property type="match status" value="1"/>
</dbReference>
<dbReference type="Gene3D" id="2.60.40.2700">
    <property type="match status" value="1"/>
</dbReference>
<accession>A0ABV5VUU3</accession>
<proteinExistence type="predicted"/>
<dbReference type="Pfam" id="PF00395">
    <property type="entry name" value="SLH"/>
    <property type="match status" value="3"/>
</dbReference>
<feature type="region of interest" description="Disordered" evidence="2">
    <location>
        <begin position="1632"/>
        <end position="1682"/>
    </location>
</feature>
<feature type="domain" description="SLH" evidence="4">
    <location>
        <begin position="2006"/>
        <end position="2064"/>
    </location>
</feature>
<protein>
    <submittedName>
        <fullName evidence="5">Metallophosphoesterase</fullName>
    </submittedName>
</protein>
<dbReference type="SUPFAM" id="SSF56300">
    <property type="entry name" value="Metallo-dependent phosphatases"/>
    <property type="match status" value="2"/>
</dbReference>
<evidence type="ECO:0000256" key="3">
    <source>
        <dbReference type="SAM" id="SignalP"/>
    </source>
</evidence>
<dbReference type="InterPro" id="IPR008963">
    <property type="entry name" value="Purple_acid_Pase-like_N"/>
</dbReference>
<evidence type="ECO:0000256" key="2">
    <source>
        <dbReference type="SAM" id="MobiDB-lite"/>
    </source>
</evidence>